<dbReference type="Proteomes" id="UP000566819">
    <property type="component" value="Unassembled WGS sequence"/>
</dbReference>
<dbReference type="GO" id="GO:0043248">
    <property type="term" value="P:proteasome assembly"/>
    <property type="evidence" value="ECO:0007669"/>
    <property type="project" value="TreeGrafter"/>
</dbReference>
<gene>
    <name evidence="2" type="ORF">G7Y89_g4301</name>
</gene>
<dbReference type="EMBL" id="JAAMPI010000230">
    <property type="protein sequence ID" value="KAF4633806.1"/>
    <property type="molecule type" value="Genomic_DNA"/>
</dbReference>
<feature type="region of interest" description="Disordered" evidence="1">
    <location>
        <begin position="378"/>
        <end position="405"/>
    </location>
</feature>
<protein>
    <recommendedName>
        <fullName evidence="4">Casein kinase II beta 2 subunit</fullName>
    </recommendedName>
</protein>
<reference evidence="2 3" key="1">
    <citation type="submission" date="2020-03" db="EMBL/GenBank/DDBJ databases">
        <title>Draft Genome Sequence of Cudoniella acicularis.</title>
        <authorList>
            <person name="Buettner E."/>
            <person name="Kellner H."/>
        </authorList>
    </citation>
    <scope>NUCLEOTIDE SEQUENCE [LARGE SCALE GENOMIC DNA]</scope>
    <source>
        <strain evidence="2 3">DSM 108380</strain>
    </source>
</reference>
<dbReference type="OrthoDB" id="5415241at2759"/>
<dbReference type="AlphaFoldDB" id="A0A8H4W550"/>
<dbReference type="InterPro" id="IPR038816">
    <property type="entry name" value="Stationary_phase_5"/>
</dbReference>
<evidence type="ECO:0000256" key="1">
    <source>
        <dbReference type="SAM" id="MobiDB-lite"/>
    </source>
</evidence>
<organism evidence="2 3">
    <name type="scientific">Cudoniella acicularis</name>
    <dbReference type="NCBI Taxonomy" id="354080"/>
    <lineage>
        <taxon>Eukaryota</taxon>
        <taxon>Fungi</taxon>
        <taxon>Dikarya</taxon>
        <taxon>Ascomycota</taxon>
        <taxon>Pezizomycotina</taxon>
        <taxon>Leotiomycetes</taxon>
        <taxon>Helotiales</taxon>
        <taxon>Tricladiaceae</taxon>
        <taxon>Cudoniella</taxon>
    </lineage>
</organism>
<evidence type="ECO:0008006" key="4">
    <source>
        <dbReference type="Google" id="ProtNLM"/>
    </source>
</evidence>
<evidence type="ECO:0000313" key="2">
    <source>
        <dbReference type="EMBL" id="KAF4633806.1"/>
    </source>
</evidence>
<accession>A0A8H4W550</accession>
<proteinExistence type="predicted"/>
<name>A0A8H4W550_9HELO</name>
<evidence type="ECO:0000313" key="3">
    <source>
        <dbReference type="Proteomes" id="UP000566819"/>
    </source>
</evidence>
<dbReference type="PANTHER" id="PTHR42342:SF1">
    <property type="entry name" value="STATIONARY PHASE PROTEIN 5"/>
    <property type="match status" value="1"/>
</dbReference>
<keyword evidence="3" id="KW-1185">Reference proteome</keyword>
<dbReference type="PANTHER" id="PTHR42342">
    <property type="entry name" value="STATIONARY PHASE PROTEIN 5"/>
    <property type="match status" value="1"/>
</dbReference>
<dbReference type="GO" id="GO:0070628">
    <property type="term" value="F:proteasome binding"/>
    <property type="evidence" value="ECO:0007669"/>
    <property type="project" value="InterPro"/>
</dbReference>
<sequence length="448" mass="48506">MALAGGIWAPIAIRTLRHVFKKTSNLVKARIADISKPLNRELQPILVHTSPRQPIHPAAFLRQSKGRWYTTHSTINASLRRFMSTGSQHAPKINRAAFPSSATARAVGRLTARTPFASTLRPNITGGALPRSAGGYGFSGGRAGARYFSHTPAAQAQVVNNVSTAVRAFLLSGQKAQFDGMTPLGEKRYRAITGLQEETGRKMRSMSKNTPGSFIDFHINPTVTALTPLGATFPFGRAMEMSTPHLNTEGFLDVLSVDFSRALKDLAATLNDLKRLSSLGDLPITMEGKSTLRVRFPGCDAETVECLCDEVGVQKGIIYQDKEFDSSVGGQVALMFPFAPTSEHTLSSPGGSLRSQTGHDFEDIEEVDEAILDNPWLDGYESMDGSSDRESAYFSKPSPEAQNSSDYEGLEGIYRFLEQDLGQAGYGNLEQRFAFGGTDMEAPGVGAS</sequence>
<comment type="caution">
    <text evidence="2">The sequence shown here is derived from an EMBL/GenBank/DDBJ whole genome shotgun (WGS) entry which is preliminary data.</text>
</comment>